<proteinExistence type="predicted"/>
<reference evidence="1" key="1">
    <citation type="submission" date="2023-06" db="EMBL/GenBank/DDBJ databases">
        <authorList>
            <person name="Kurt Z."/>
        </authorList>
    </citation>
    <scope>NUCLEOTIDE SEQUENCE</scope>
</reference>
<organism evidence="1">
    <name type="scientific">Hexamita inflata</name>
    <dbReference type="NCBI Taxonomy" id="28002"/>
    <lineage>
        <taxon>Eukaryota</taxon>
        <taxon>Metamonada</taxon>
        <taxon>Diplomonadida</taxon>
        <taxon>Hexamitidae</taxon>
        <taxon>Hexamitinae</taxon>
        <taxon>Hexamita</taxon>
    </lineage>
</organism>
<sequence>MFNQVFQSDYQPFQLAYVWSKYFYEPVKAPDAQKIVNSCDGSQLIPEDGNNDVQSTSQTVSAYKLKRLAVGNVSKKQTKCDDINTSRTYANSSSAKRNLPMSLLSVQSEQDMNFTHYYLNNSKVLTLNIGTDKSIVDFMLQNALDPKVVDQINNVFGQNLLFQSRVEQLSLDPKIANIIQYLAISENPCMNDLFY</sequence>
<evidence type="ECO:0000313" key="1">
    <source>
        <dbReference type="EMBL" id="CAI9965413.1"/>
    </source>
</evidence>
<protein>
    <submittedName>
        <fullName evidence="2">Hypothetical_protein</fullName>
    </submittedName>
</protein>
<dbReference type="EMBL" id="CATOUU010000990">
    <property type="protein sequence ID" value="CAI9965413.1"/>
    <property type="molecule type" value="Genomic_DNA"/>
</dbReference>
<reference evidence="2 3" key="2">
    <citation type="submission" date="2024-07" db="EMBL/GenBank/DDBJ databases">
        <authorList>
            <person name="Akdeniz Z."/>
        </authorList>
    </citation>
    <scope>NUCLEOTIDE SEQUENCE [LARGE SCALE GENOMIC DNA]</scope>
</reference>
<evidence type="ECO:0000313" key="3">
    <source>
        <dbReference type="Proteomes" id="UP001642409"/>
    </source>
</evidence>
<keyword evidence="3" id="KW-1185">Reference proteome</keyword>
<comment type="caution">
    <text evidence="1">The sequence shown here is derived from an EMBL/GenBank/DDBJ whole genome shotgun (WGS) entry which is preliminary data.</text>
</comment>
<gene>
    <name evidence="2" type="ORF">HINF_LOCUS38756</name>
    <name evidence="1" type="ORF">HINF_LOCUS53058</name>
</gene>
<name>A0AA86VFN9_9EUKA</name>
<evidence type="ECO:0000313" key="2">
    <source>
        <dbReference type="EMBL" id="CAL6041103.1"/>
    </source>
</evidence>
<accession>A0AA86VFN9</accession>
<dbReference type="EMBL" id="CAXDID020000148">
    <property type="protein sequence ID" value="CAL6041103.1"/>
    <property type="molecule type" value="Genomic_DNA"/>
</dbReference>
<dbReference type="Proteomes" id="UP001642409">
    <property type="component" value="Unassembled WGS sequence"/>
</dbReference>
<dbReference type="AlphaFoldDB" id="A0AA86VFN9"/>